<protein>
    <recommendedName>
        <fullName evidence="3">SHOCT domain-containing protein</fullName>
    </recommendedName>
</protein>
<accession>A0A6M3M7G2</accession>
<feature type="region of interest" description="Disordered" evidence="1">
    <location>
        <begin position="77"/>
        <end position="99"/>
    </location>
</feature>
<gene>
    <name evidence="2" type="ORF">MM171B01500_0008</name>
</gene>
<feature type="compositionally biased region" description="Basic and acidic residues" evidence="1">
    <location>
        <begin position="77"/>
        <end position="89"/>
    </location>
</feature>
<organism evidence="2">
    <name type="scientific">viral metagenome</name>
    <dbReference type="NCBI Taxonomy" id="1070528"/>
    <lineage>
        <taxon>unclassified sequences</taxon>
        <taxon>metagenomes</taxon>
        <taxon>organismal metagenomes</taxon>
    </lineage>
</organism>
<name>A0A6M3M7G2_9ZZZZ</name>
<reference evidence="2" key="1">
    <citation type="submission" date="2020-03" db="EMBL/GenBank/DDBJ databases">
        <title>The deep terrestrial virosphere.</title>
        <authorList>
            <person name="Holmfeldt K."/>
            <person name="Nilsson E."/>
            <person name="Simone D."/>
            <person name="Lopez-Fernandez M."/>
            <person name="Wu X."/>
            <person name="de Brujin I."/>
            <person name="Lundin D."/>
            <person name="Andersson A."/>
            <person name="Bertilsson S."/>
            <person name="Dopson M."/>
        </authorList>
    </citation>
    <scope>NUCLEOTIDE SEQUENCE</scope>
    <source>
        <strain evidence="2">MM171B01500</strain>
    </source>
</reference>
<proteinExistence type="predicted"/>
<evidence type="ECO:0000313" key="2">
    <source>
        <dbReference type="EMBL" id="QJB02090.1"/>
    </source>
</evidence>
<dbReference type="AlphaFoldDB" id="A0A6M3M7G2"/>
<dbReference type="EMBL" id="MT143757">
    <property type="protein sequence ID" value="QJB02090.1"/>
    <property type="molecule type" value="Genomic_DNA"/>
</dbReference>
<sequence length="99" mass="11217">MLLHEIKEIVDGRCVTFDGGPGSGQVGHITPEAAGIELKRIMELYREKKITTEEYIKQKDELKRIINSGSLKRSGVESRMRKASIEGKKKSAFMGIRRR</sequence>
<evidence type="ECO:0000256" key="1">
    <source>
        <dbReference type="SAM" id="MobiDB-lite"/>
    </source>
</evidence>
<evidence type="ECO:0008006" key="3">
    <source>
        <dbReference type="Google" id="ProtNLM"/>
    </source>
</evidence>